<feature type="domain" description="Pyrroline-5-carboxylate reductase dimerisation" evidence="7">
    <location>
        <begin position="160"/>
        <end position="261"/>
    </location>
</feature>
<evidence type="ECO:0000259" key="7">
    <source>
        <dbReference type="Pfam" id="PF14748"/>
    </source>
</evidence>
<dbReference type="Proteomes" id="UP000293172">
    <property type="component" value="Unassembled WGS sequence"/>
</dbReference>
<keyword evidence="4" id="KW-0028">Amino-acid biosynthesis</keyword>
<dbReference type="GO" id="GO:0055129">
    <property type="term" value="P:L-proline biosynthetic process"/>
    <property type="evidence" value="ECO:0007669"/>
    <property type="project" value="UniProtKB-UniRule"/>
</dbReference>
<dbReference type="PANTHER" id="PTHR11645:SF0">
    <property type="entry name" value="PYRROLINE-5-CARBOXYLATE REDUCTASE 3"/>
    <property type="match status" value="1"/>
</dbReference>
<name>A0A4V2KC57_9GAMM</name>
<comment type="subcellular location">
    <subcellularLocation>
        <location evidence="4">Cytoplasm</location>
    </subcellularLocation>
</comment>
<dbReference type="Gene3D" id="3.40.50.720">
    <property type="entry name" value="NAD(P)-binding Rossmann-like Domain"/>
    <property type="match status" value="1"/>
</dbReference>
<dbReference type="EC" id="1.5.1.2" evidence="4"/>
<dbReference type="RefSeq" id="WP_131174762.1">
    <property type="nucleotide sequence ID" value="NZ_QJUL01000017.1"/>
</dbReference>
<dbReference type="InterPro" id="IPR000304">
    <property type="entry name" value="Pyrroline-COOH_reductase"/>
</dbReference>
<keyword evidence="4" id="KW-0641">Proline biosynthesis</keyword>
<comment type="catalytic activity">
    <reaction evidence="4">
        <text>L-proline + NADP(+) = (S)-1-pyrroline-5-carboxylate + NADPH + 2 H(+)</text>
        <dbReference type="Rhea" id="RHEA:14109"/>
        <dbReference type="ChEBI" id="CHEBI:15378"/>
        <dbReference type="ChEBI" id="CHEBI:17388"/>
        <dbReference type="ChEBI" id="CHEBI:57783"/>
        <dbReference type="ChEBI" id="CHEBI:58349"/>
        <dbReference type="ChEBI" id="CHEBI:60039"/>
        <dbReference type="EC" id="1.5.1.2"/>
    </reaction>
</comment>
<dbReference type="Pfam" id="PF03807">
    <property type="entry name" value="F420_oxidored"/>
    <property type="match status" value="1"/>
</dbReference>
<dbReference type="SUPFAM" id="SSF48179">
    <property type="entry name" value="6-phosphogluconate dehydrogenase C-terminal domain-like"/>
    <property type="match status" value="1"/>
</dbReference>
<dbReference type="InterPro" id="IPR036291">
    <property type="entry name" value="NAD(P)-bd_dom_sf"/>
</dbReference>
<dbReference type="Pfam" id="PF14748">
    <property type="entry name" value="P5CR_dimer"/>
    <property type="match status" value="1"/>
</dbReference>
<dbReference type="UniPathway" id="UPA00098">
    <property type="reaction ID" value="UER00361"/>
</dbReference>
<dbReference type="InterPro" id="IPR008927">
    <property type="entry name" value="6-PGluconate_DH-like_C_sf"/>
</dbReference>
<dbReference type="Proteomes" id="UP000291334">
    <property type="component" value="Unassembled WGS sequence"/>
</dbReference>
<dbReference type="HAMAP" id="MF_01925">
    <property type="entry name" value="P5C_reductase"/>
    <property type="match status" value="1"/>
</dbReference>
<comment type="similarity">
    <text evidence="1 4">Belongs to the pyrroline-5-carboxylate reductase family.</text>
</comment>
<accession>A0A4V2KC57</accession>
<dbReference type="AlphaFoldDB" id="A0A4V2KC57"/>
<dbReference type="PANTHER" id="PTHR11645">
    <property type="entry name" value="PYRROLINE-5-CARBOXYLATE REDUCTASE"/>
    <property type="match status" value="1"/>
</dbReference>
<dbReference type="InterPro" id="IPR028939">
    <property type="entry name" value="P5C_Rdtase_cat_N"/>
</dbReference>
<dbReference type="SUPFAM" id="SSF51735">
    <property type="entry name" value="NAD(P)-binding Rossmann-fold domains"/>
    <property type="match status" value="1"/>
</dbReference>
<keyword evidence="4" id="KW-0963">Cytoplasm</keyword>
<feature type="binding site" evidence="5">
    <location>
        <begin position="10"/>
        <end position="16"/>
    </location>
    <ligand>
        <name>NADP(+)</name>
        <dbReference type="ChEBI" id="CHEBI:58349"/>
    </ligand>
</feature>
<comment type="function">
    <text evidence="4">Catalyzes the reduction of 1-pyrroline-5-carboxylate (PCA) to L-proline.</text>
</comment>
<evidence type="ECO:0000313" key="10">
    <source>
        <dbReference type="Proteomes" id="UP000291334"/>
    </source>
</evidence>
<dbReference type="EMBL" id="QJUL01000017">
    <property type="protein sequence ID" value="TBU91952.1"/>
    <property type="molecule type" value="Genomic_DNA"/>
</dbReference>
<dbReference type="GO" id="GO:0005737">
    <property type="term" value="C:cytoplasm"/>
    <property type="evidence" value="ECO:0007669"/>
    <property type="project" value="UniProtKB-SubCell"/>
</dbReference>
<proteinExistence type="inferred from homology"/>
<reference evidence="10 11" key="1">
    <citation type="submission" date="2018-06" db="EMBL/GenBank/DDBJ databases">
        <title>Three novel Pseudomonas species isolated from symptomatic oak.</title>
        <authorList>
            <person name="Bueno-Gonzalez V."/>
            <person name="Brady C."/>
        </authorList>
    </citation>
    <scope>NUCLEOTIDE SEQUENCE [LARGE SCALE GENOMIC DNA]</scope>
    <source>
        <strain evidence="9 10">P26B</strain>
        <strain evidence="8 11">P6B</strain>
    </source>
</reference>
<evidence type="ECO:0000256" key="1">
    <source>
        <dbReference type="ARBA" id="ARBA00005525"/>
    </source>
</evidence>
<dbReference type="Gene3D" id="1.10.3730.10">
    <property type="entry name" value="ProC C-terminal domain-like"/>
    <property type="match status" value="1"/>
</dbReference>
<sequence>MSEPSTIGIIGGTGWLGRSLALALLETGFVLPEALLLSNRSGTLDDPQGSLAGVGITADNQELVARSELVILSVRPQDLSSMALDVQGKLLVSLVAGASLADLQAHCASQRVIRAMPNAALDIRQSYTPWLASAQVEAPAKAYVQRLFETCGAADEVFSEAQLNYLTALSGTGPSYPALLARALFRDALARGLPEGVARRAVIGVVVQASQLIGERHGFEALLQRLSEYRGVSAAAIEAMAEAGFEASVGAGLDRAMEVAQSRLFEPVVAPQKPR</sequence>
<feature type="domain" description="Pyrroline-5-carboxylate reductase catalytic N-terminal" evidence="6">
    <location>
        <begin position="6"/>
        <end position="97"/>
    </location>
</feature>
<organism evidence="8 11">
    <name type="scientific">Phytopseudomonas dryadis</name>
    <dbReference type="NCBI Taxonomy" id="2487520"/>
    <lineage>
        <taxon>Bacteria</taxon>
        <taxon>Pseudomonadati</taxon>
        <taxon>Pseudomonadota</taxon>
        <taxon>Gammaproteobacteria</taxon>
        <taxon>Pseudomonadales</taxon>
        <taxon>Pseudomonadaceae</taxon>
        <taxon>Phytopseudomonas</taxon>
    </lineage>
</organism>
<comment type="pathway">
    <text evidence="4">Amino-acid biosynthesis; L-proline biosynthesis; L-proline from L-glutamate 5-semialdehyde: step 1/1.</text>
</comment>
<keyword evidence="2 4" id="KW-0521">NADP</keyword>
<dbReference type="InterPro" id="IPR029036">
    <property type="entry name" value="P5CR_dimer"/>
</dbReference>
<dbReference type="PIRSF" id="PIRSF000193">
    <property type="entry name" value="Pyrrol-5-carb_rd"/>
    <property type="match status" value="1"/>
</dbReference>
<keyword evidence="10" id="KW-1185">Reference proteome</keyword>
<protein>
    <recommendedName>
        <fullName evidence="4">Pyrroline-5-carboxylate reductase</fullName>
        <shortName evidence="4">P5C reductase</shortName>
        <shortName evidence="4">P5CR</shortName>
        <ecNumber evidence="4">1.5.1.2</ecNumber>
    </recommendedName>
    <alternativeName>
        <fullName evidence="4">PCA reductase</fullName>
    </alternativeName>
</protein>
<gene>
    <name evidence="4" type="primary">proC</name>
    <name evidence="9" type="ORF">DNK34_24995</name>
    <name evidence="8" type="ORF">DNK44_13550</name>
</gene>
<evidence type="ECO:0000259" key="6">
    <source>
        <dbReference type="Pfam" id="PF03807"/>
    </source>
</evidence>
<evidence type="ECO:0000256" key="3">
    <source>
        <dbReference type="ARBA" id="ARBA00023002"/>
    </source>
</evidence>
<evidence type="ECO:0000313" key="11">
    <source>
        <dbReference type="Proteomes" id="UP000293172"/>
    </source>
</evidence>
<evidence type="ECO:0000313" key="9">
    <source>
        <dbReference type="EMBL" id="TBU98779.1"/>
    </source>
</evidence>
<keyword evidence="3 4" id="KW-0560">Oxidoreductase</keyword>
<dbReference type="GO" id="GO:0004735">
    <property type="term" value="F:pyrroline-5-carboxylate reductase activity"/>
    <property type="evidence" value="ECO:0007669"/>
    <property type="project" value="UniProtKB-UniRule"/>
</dbReference>
<comment type="caution">
    <text evidence="8">The sequence shown here is derived from an EMBL/GenBank/DDBJ whole genome shotgun (WGS) entry which is preliminary data.</text>
</comment>
<evidence type="ECO:0000256" key="2">
    <source>
        <dbReference type="ARBA" id="ARBA00022857"/>
    </source>
</evidence>
<feature type="binding site" evidence="5">
    <location>
        <position position="60"/>
    </location>
    <ligand>
        <name>NADPH</name>
        <dbReference type="ChEBI" id="CHEBI:57783"/>
    </ligand>
</feature>
<evidence type="ECO:0000256" key="5">
    <source>
        <dbReference type="PIRSR" id="PIRSR000193-1"/>
    </source>
</evidence>
<evidence type="ECO:0000313" key="8">
    <source>
        <dbReference type="EMBL" id="TBU91952.1"/>
    </source>
</evidence>
<dbReference type="EMBL" id="QJUM01000056">
    <property type="protein sequence ID" value="TBU98779.1"/>
    <property type="molecule type" value="Genomic_DNA"/>
</dbReference>
<comment type="catalytic activity">
    <reaction evidence="4">
        <text>L-proline + NAD(+) = (S)-1-pyrroline-5-carboxylate + NADH + 2 H(+)</text>
        <dbReference type="Rhea" id="RHEA:14105"/>
        <dbReference type="ChEBI" id="CHEBI:15378"/>
        <dbReference type="ChEBI" id="CHEBI:17388"/>
        <dbReference type="ChEBI" id="CHEBI:57540"/>
        <dbReference type="ChEBI" id="CHEBI:57945"/>
        <dbReference type="ChEBI" id="CHEBI:60039"/>
        <dbReference type="EC" id="1.5.1.2"/>
    </reaction>
</comment>
<evidence type="ECO:0000256" key="4">
    <source>
        <dbReference type="HAMAP-Rule" id="MF_01925"/>
    </source>
</evidence>
<dbReference type="OrthoDB" id="8418678at2"/>